<sequence length="189" mass="21536">MNDKTNEQLSALMDGELPSREIKSVLLAFKTQKEVRRRWLAYHLARDSMHDHLPEISLQHLAMKISYTPDDESLAVKQYRSKDISKQVYLKWQYLASLALAASLSAVTVLGIQALMSKPIPLEPQAINGSPQVISNFQTISALENNHPAAVLDRGVKERLNTYLVNHTEYINMPGMLRYGRIVFYENPR</sequence>
<feature type="domain" description="Anti sigma-E protein RseA N-terminal" evidence="2">
    <location>
        <begin position="6"/>
        <end position="72"/>
    </location>
</feature>
<dbReference type="SUPFAM" id="SSF89069">
    <property type="entry name" value="N-terminal, cytoplasmic domain of anti-sigmaE factor RseA"/>
    <property type="match status" value="1"/>
</dbReference>
<dbReference type="PANTHER" id="PTHR38104:SF1">
    <property type="entry name" value="ANTI-SIGMA-E FACTOR RSEA"/>
    <property type="match status" value="1"/>
</dbReference>
<gene>
    <name evidence="3" type="ORF">TAO_1487</name>
</gene>
<dbReference type="PANTHER" id="PTHR38104">
    <property type="match status" value="1"/>
</dbReference>
<dbReference type="EMBL" id="AP014836">
    <property type="protein sequence ID" value="BAW80857.1"/>
    <property type="molecule type" value="Genomic_DNA"/>
</dbReference>
<dbReference type="RefSeq" id="WP_096527358.1">
    <property type="nucleotide sequence ID" value="NZ_AP014836.1"/>
</dbReference>
<dbReference type="AlphaFoldDB" id="A0A1Q2SP36"/>
<dbReference type="InterPro" id="IPR052383">
    <property type="entry name" value="Anti-sigma-E_RseA-like"/>
</dbReference>
<evidence type="ECO:0000259" key="2">
    <source>
        <dbReference type="Pfam" id="PF03872"/>
    </source>
</evidence>
<feature type="transmembrane region" description="Helical" evidence="1">
    <location>
        <begin position="94"/>
        <end position="116"/>
    </location>
</feature>
<keyword evidence="1" id="KW-0812">Transmembrane</keyword>
<dbReference type="OrthoDB" id="5298512at2"/>
<name>A0A1Q2SP36_9GAMM</name>
<evidence type="ECO:0000313" key="4">
    <source>
        <dbReference type="Proteomes" id="UP000243679"/>
    </source>
</evidence>
<keyword evidence="1" id="KW-0472">Membrane</keyword>
<keyword evidence="1" id="KW-1133">Transmembrane helix</keyword>
<dbReference type="CDD" id="cd16328">
    <property type="entry name" value="RseA_N"/>
    <property type="match status" value="1"/>
</dbReference>
<evidence type="ECO:0000313" key="3">
    <source>
        <dbReference type="EMBL" id="BAW80857.1"/>
    </source>
</evidence>
<dbReference type="Gene3D" id="1.10.10.880">
    <property type="entry name" value="Anti sigma-E protein RseA, N-terminal domain"/>
    <property type="match status" value="1"/>
</dbReference>
<protein>
    <submittedName>
        <fullName evidence="3">Anti sigma-E protein RseA family protein</fullName>
    </submittedName>
</protein>
<dbReference type="InterPro" id="IPR005572">
    <property type="entry name" value="Anti-sigma_E_RseA_N"/>
</dbReference>
<dbReference type="GO" id="GO:0016989">
    <property type="term" value="F:sigma factor antagonist activity"/>
    <property type="evidence" value="ECO:0007669"/>
    <property type="project" value="InterPro"/>
</dbReference>
<dbReference type="InterPro" id="IPR036147">
    <property type="entry name" value="Anti-sigma_E_RseA_N_sf"/>
</dbReference>
<keyword evidence="4" id="KW-1185">Reference proteome</keyword>
<reference evidence="3 4" key="1">
    <citation type="journal article" date="2017" name="ISME J.">
        <title>An acid-tolerant ammonia-oxidizing ?-proteobacterium from soil.</title>
        <authorList>
            <person name="Hayatsu M."/>
            <person name="Tago K."/>
            <person name="Uchiyama I."/>
            <person name="Toyoda A."/>
            <person name="Wang Y."/>
            <person name="Shimomura Y."/>
            <person name="Okubo T."/>
            <person name="Kurisu F."/>
            <person name="Hirono Y."/>
            <person name="Nonaka K."/>
            <person name="Akiyama H."/>
            <person name="Itoh T."/>
            <person name="Takami H."/>
        </authorList>
    </citation>
    <scope>NUCLEOTIDE SEQUENCE [LARGE SCALE GENOMIC DNA]</scope>
    <source>
        <strain evidence="3 4">TAO100</strain>
    </source>
</reference>
<dbReference type="Proteomes" id="UP000243679">
    <property type="component" value="Chromosome"/>
</dbReference>
<organism evidence="3 4">
    <name type="scientific">Candidatus Nitrosoglobus terrae</name>
    <dbReference type="NCBI Taxonomy" id="1630141"/>
    <lineage>
        <taxon>Bacteria</taxon>
        <taxon>Pseudomonadati</taxon>
        <taxon>Pseudomonadota</taxon>
        <taxon>Gammaproteobacteria</taxon>
        <taxon>Chromatiales</taxon>
        <taxon>Chromatiaceae</taxon>
        <taxon>Candidatus Nitrosoglobus</taxon>
    </lineage>
</organism>
<evidence type="ECO:0000256" key="1">
    <source>
        <dbReference type="SAM" id="Phobius"/>
    </source>
</evidence>
<dbReference type="Pfam" id="PF03872">
    <property type="entry name" value="RseA_N"/>
    <property type="match status" value="1"/>
</dbReference>
<proteinExistence type="predicted"/>
<dbReference type="KEGG" id="ntt:TAO_1487"/>
<accession>A0A1Q2SP36</accession>